<organism evidence="2 3">
    <name type="scientific">Polyplax serrata</name>
    <name type="common">Common mouse louse</name>
    <dbReference type="NCBI Taxonomy" id="468196"/>
    <lineage>
        <taxon>Eukaryota</taxon>
        <taxon>Metazoa</taxon>
        <taxon>Ecdysozoa</taxon>
        <taxon>Arthropoda</taxon>
        <taxon>Hexapoda</taxon>
        <taxon>Insecta</taxon>
        <taxon>Pterygota</taxon>
        <taxon>Neoptera</taxon>
        <taxon>Paraneoptera</taxon>
        <taxon>Psocodea</taxon>
        <taxon>Troctomorpha</taxon>
        <taxon>Phthiraptera</taxon>
        <taxon>Anoplura</taxon>
        <taxon>Polyplacidae</taxon>
        <taxon>Polyplax</taxon>
    </lineage>
</organism>
<feature type="chain" id="PRO_5042975991" evidence="1">
    <location>
        <begin position="20"/>
        <end position="203"/>
    </location>
</feature>
<protein>
    <submittedName>
        <fullName evidence="2">Uncharacterized protein</fullName>
    </submittedName>
</protein>
<accession>A0AAN8PIF7</accession>
<sequence>MSFYGIAVLVIFFSSWINAGKIAVGLTRNSEGQMHGELQDAKARQLEETNLFKAVSQMGDMTHTMRRSLKQMRKWCRTHPTEVRLGTCLADYFNIEIPGLRRTEHLEGFKEFTLIPNLEETIKMEPHVISMLKEMSLKSRAVSELSEKAVARHNMEPIQDYYRNLTSNFFYYRDLVMENRLVICIWNYLVKKFWIWVDTAPID</sequence>
<name>A0AAN8PIF7_POLSC</name>
<dbReference type="AlphaFoldDB" id="A0AAN8PIF7"/>
<evidence type="ECO:0000313" key="3">
    <source>
        <dbReference type="Proteomes" id="UP001372834"/>
    </source>
</evidence>
<dbReference type="EMBL" id="JAWJWE010000038">
    <property type="protein sequence ID" value="KAK6623573.1"/>
    <property type="molecule type" value="Genomic_DNA"/>
</dbReference>
<reference evidence="2 3" key="1">
    <citation type="submission" date="2023-10" db="EMBL/GenBank/DDBJ databases">
        <title>Genomes of two closely related lineages of the louse Polyplax serrata with different host specificities.</title>
        <authorList>
            <person name="Martinu J."/>
            <person name="Tarabai H."/>
            <person name="Stefka J."/>
            <person name="Hypsa V."/>
        </authorList>
    </citation>
    <scope>NUCLEOTIDE SEQUENCE [LARGE SCALE GENOMIC DNA]</scope>
    <source>
        <strain evidence="2">HR10_N</strain>
    </source>
</reference>
<feature type="signal peptide" evidence="1">
    <location>
        <begin position="1"/>
        <end position="19"/>
    </location>
</feature>
<proteinExistence type="predicted"/>
<comment type="caution">
    <text evidence="2">The sequence shown here is derived from an EMBL/GenBank/DDBJ whole genome shotgun (WGS) entry which is preliminary data.</text>
</comment>
<keyword evidence="1" id="KW-0732">Signal</keyword>
<evidence type="ECO:0000313" key="2">
    <source>
        <dbReference type="EMBL" id="KAK6623573.1"/>
    </source>
</evidence>
<dbReference type="Proteomes" id="UP001372834">
    <property type="component" value="Unassembled WGS sequence"/>
</dbReference>
<evidence type="ECO:0000256" key="1">
    <source>
        <dbReference type="SAM" id="SignalP"/>
    </source>
</evidence>
<gene>
    <name evidence="2" type="ORF">RUM43_009425</name>
</gene>